<feature type="domain" description="Pterin-binding" evidence="13">
    <location>
        <begin position="18"/>
        <end position="271"/>
    </location>
</feature>
<dbReference type="Proteomes" id="UP000053051">
    <property type="component" value="Unassembled WGS sequence"/>
</dbReference>
<accession>M1WYF1</accession>
<comment type="caution">
    <text evidence="14">The sequence shown here is derived from an EMBL/GenBank/DDBJ whole genome shotgun (WGS) entry which is preliminary data.</text>
</comment>
<evidence type="ECO:0000313" key="15">
    <source>
        <dbReference type="Proteomes" id="UP000053051"/>
    </source>
</evidence>
<keyword evidence="7 12" id="KW-0808">Transferase</keyword>
<evidence type="ECO:0000256" key="6">
    <source>
        <dbReference type="ARBA" id="ARBA00016919"/>
    </source>
</evidence>
<dbReference type="PROSITE" id="PS00792">
    <property type="entry name" value="DHPS_1"/>
    <property type="match status" value="1"/>
</dbReference>
<dbReference type="PANTHER" id="PTHR20941:SF1">
    <property type="entry name" value="FOLIC ACID SYNTHESIS PROTEIN FOL1"/>
    <property type="match status" value="1"/>
</dbReference>
<dbReference type="CDD" id="cd00739">
    <property type="entry name" value="DHPS"/>
    <property type="match status" value="1"/>
</dbReference>
<comment type="function">
    <text evidence="12">Catalyzes the condensation of para-aminobenzoate (pABA) with 6-hydroxymethyl-7,8-dihydropterin diphosphate (DHPt-PP) to form 7,8-dihydropteroate (H2Pte), the immediate precursor of folate derivatives.</text>
</comment>
<dbReference type="GO" id="GO:0046872">
    <property type="term" value="F:metal ion binding"/>
    <property type="evidence" value="ECO:0007669"/>
    <property type="project" value="UniProtKB-KW"/>
</dbReference>
<comment type="cofactor">
    <cofactor evidence="2 12">
        <name>Mg(2+)</name>
        <dbReference type="ChEBI" id="CHEBI:18420"/>
    </cofactor>
</comment>
<reference evidence="15" key="2">
    <citation type="submission" date="2016-01" db="EMBL/GenBank/DDBJ databases">
        <title>Diatom-associated endosymboitic cyanobacterium lacks core nitrogen metabolism enzymes.</title>
        <authorList>
            <person name="Hilton J.A."/>
            <person name="Foster R.A."/>
            <person name="Tripp H.J."/>
            <person name="Carter B.J."/>
            <person name="Zehr J.P."/>
            <person name="Villareal T.A."/>
        </authorList>
    </citation>
    <scope>NUCLEOTIDE SEQUENCE [LARGE SCALE GENOMIC DNA]</scope>
    <source>
        <strain evidence="15">HH01</strain>
    </source>
</reference>
<dbReference type="InterPro" id="IPR006390">
    <property type="entry name" value="DHP_synth_dom"/>
</dbReference>
<dbReference type="InterPro" id="IPR000489">
    <property type="entry name" value="Pterin-binding_dom"/>
</dbReference>
<evidence type="ECO:0000256" key="10">
    <source>
        <dbReference type="ARBA" id="ARBA00022909"/>
    </source>
</evidence>
<comment type="catalytic activity">
    <reaction evidence="1">
        <text>(7,8-dihydropterin-6-yl)methyl diphosphate + 4-aminobenzoate = 7,8-dihydropteroate + diphosphate</text>
        <dbReference type="Rhea" id="RHEA:19949"/>
        <dbReference type="ChEBI" id="CHEBI:17836"/>
        <dbReference type="ChEBI" id="CHEBI:17839"/>
        <dbReference type="ChEBI" id="CHEBI:33019"/>
        <dbReference type="ChEBI" id="CHEBI:72950"/>
        <dbReference type="EC" id="2.5.1.15"/>
    </reaction>
</comment>
<dbReference type="STRING" id="1165094.RINTHH_6770"/>
<dbReference type="PROSITE" id="PS50972">
    <property type="entry name" value="PTERIN_BINDING"/>
    <property type="match status" value="1"/>
</dbReference>
<dbReference type="InterPro" id="IPR011005">
    <property type="entry name" value="Dihydropteroate_synth-like_sf"/>
</dbReference>
<sequence>MSNNLIVRGQCFSWGQRTYLMGVLNITPDSFSDGGDFSSVVRALDHARKMELAGVDIIDVGGQSTRPGAEQIPLDTELDRVIPVVEAIRAESSIPISIDTTSAEVAKAAILAGADIINDISGGSFDSEMLPVIAKCQIPIVIMHIRGNPQTMQQYGNYKNLMAEIRCFLDKRINAATSLGIPRRKVIIDPGIGFAKNYKQNLEILRRLPELRRLNCPILVGVSRKSFIGHILHQPDAKKGFGEQQQHVVQPFSMVLISLGFMMCKLYVMST</sequence>
<dbReference type="PROSITE" id="PS00793">
    <property type="entry name" value="DHPS_2"/>
    <property type="match status" value="1"/>
</dbReference>
<evidence type="ECO:0000313" key="14">
    <source>
        <dbReference type="EMBL" id="CCH66832.1"/>
    </source>
</evidence>
<gene>
    <name evidence="14" type="ORF">RINTHH_6770</name>
</gene>
<comment type="similarity">
    <text evidence="4 12">Belongs to the DHPS family.</text>
</comment>
<evidence type="ECO:0000256" key="3">
    <source>
        <dbReference type="ARBA" id="ARBA00004763"/>
    </source>
</evidence>
<evidence type="ECO:0000256" key="4">
    <source>
        <dbReference type="ARBA" id="ARBA00009503"/>
    </source>
</evidence>
<keyword evidence="9 12" id="KW-0460">Magnesium</keyword>
<comment type="pathway">
    <text evidence="3 12">Cofactor biosynthesis; tetrahydrofolate biosynthesis; 7,8-dihydrofolate from 2-amino-4-hydroxy-6-hydroxymethyl-7,8-dihydropteridine diphosphate and 4-aminobenzoate: step 1/2.</text>
</comment>
<evidence type="ECO:0000259" key="13">
    <source>
        <dbReference type="PROSITE" id="PS50972"/>
    </source>
</evidence>
<evidence type="ECO:0000256" key="9">
    <source>
        <dbReference type="ARBA" id="ARBA00022842"/>
    </source>
</evidence>
<evidence type="ECO:0000256" key="7">
    <source>
        <dbReference type="ARBA" id="ARBA00022679"/>
    </source>
</evidence>
<dbReference type="PANTHER" id="PTHR20941">
    <property type="entry name" value="FOLATE SYNTHESIS PROTEINS"/>
    <property type="match status" value="1"/>
</dbReference>
<dbReference type="SUPFAM" id="SSF51717">
    <property type="entry name" value="Dihydropteroate synthetase-like"/>
    <property type="match status" value="1"/>
</dbReference>
<dbReference type="EMBL" id="CAIY01000027">
    <property type="protein sequence ID" value="CCH66832.1"/>
    <property type="molecule type" value="Genomic_DNA"/>
</dbReference>
<protein>
    <recommendedName>
        <fullName evidence="6 12">Dihydropteroate synthase</fullName>
        <shortName evidence="12">DHPS</shortName>
        <ecNumber evidence="5 12">2.5.1.15</ecNumber>
    </recommendedName>
    <alternativeName>
        <fullName evidence="11 12">Dihydropteroate pyrophosphorylase</fullName>
    </alternativeName>
</protein>
<evidence type="ECO:0000256" key="12">
    <source>
        <dbReference type="RuleBase" id="RU361205"/>
    </source>
</evidence>
<evidence type="ECO:0000256" key="5">
    <source>
        <dbReference type="ARBA" id="ARBA00012458"/>
    </source>
</evidence>
<dbReference type="EC" id="2.5.1.15" evidence="5 12"/>
<evidence type="ECO:0000256" key="1">
    <source>
        <dbReference type="ARBA" id="ARBA00000012"/>
    </source>
</evidence>
<dbReference type="FunFam" id="3.20.20.20:FF:000006">
    <property type="entry name" value="Dihydropteroate synthase"/>
    <property type="match status" value="1"/>
</dbReference>
<organism evidence="14 15">
    <name type="scientific">Richelia intracellularis HH01</name>
    <dbReference type="NCBI Taxonomy" id="1165094"/>
    <lineage>
        <taxon>Bacteria</taxon>
        <taxon>Bacillati</taxon>
        <taxon>Cyanobacteriota</taxon>
        <taxon>Cyanophyceae</taxon>
        <taxon>Nostocales</taxon>
        <taxon>Nostocaceae</taxon>
        <taxon>Richelia</taxon>
    </lineage>
</organism>
<dbReference type="GO" id="GO:0004156">
    <property type="term" value="F:dihydropteroate synthase activity"/>
    <property type="evidence" value="ECO:0007669"/>
    <property type="project" value="UniProtKB-EC"/>
</dbReference>
<keyword evidence="10 12" id="KW-0289">Folate biosynthesis</keyword>
<proteinExistence type="inferred from homology"/>
<evidence type="ECO:0000256" key="2">
    <source>
        <dbReference type="ARBA" id="ARBA00001946"/>
    </source>
</evidence>
<dbReference type="GO" id="GO:0046656">
    <property type="term" value="P:folic acid biosynthetic process"/>
    <property type="evidence" value="ECO:0007669"/>
    <property type="project" value="UniProtKB-KW"/>
</dbReference>
<dbReference type="NCBIfam" id="TIGR01496">
    <property type="entry name" value="DHPS"/>
    <property type="match status" value="1"/>
</dbReference>
<dbReference type="InterPro" id="IPR045031">
    <property type="entry name" value="DHP_synth-like"/>
</dbReference>
<evidence type="ECO:0000256" key="8">
    <source>
        <dbReference type="ARBA" id="ARBA00022723"/>
    </source>
</evidence>
<reference evidence="14 15" key="1">
    <citation type="submission" date="2012-05" db="EMBL/GenBank/DDBJ databases">
        <authorList>
            <person name="Hilton J."/>
        </authorList>
    </citation>
    <scope>NUCLEOTIDE SEQUENCE [LARGE SCALE GENOMIC DNA]</scope>
    <source>
        <strain evidence="14 15">HH01</strain>
    </source>
</reference>
<keyword evidence="15" id="KW-1185">Reference proteome</keyword>
<dbReference type="GO" id="GO:0046654">
    <property type="term" value="P:tetrahydrofolate biosynthetic process"/>
    <property type="evidence" value="ECO:0007669"/>
    <property type="project" value="UniProtKB-UniPathway"/>
</dbReference>
<dbReference type="Gene3D" id="3.20.20.20">
    <property type="entry name" value="Dihydropteroate synthase-like"/>
    <property type="match status" value="1"/>
</dbReference>
<dbReference type="AlphaFoldDB" id="M1WYF1"/>
<dbReference type="Pfam" id="PF00809">
    <property type="entry name" value="Pterin_bind"/>
    <property type="match status" value="1"/>
</dbReference>
<evidence type="ECO:0000256" key="11">
    <source>
        <dbReference type="ARBA" id="ARBA00030193"/>
    </source>
</evidence>
<dbReference type="UniPathway" id="UPA00077">
    <property type="reaction ID" value="UER00156"/>
</dbReference>
<keyword evidence="8 12" id="KW-0479">Metal-binding</keyword>
<name>M1WYF1_9NOST</name>